<dbReference type="RefSeq" id="WP_377715652.1">
    <property type="nucleotide sequence ID" value="NZ_JBHTJM010000008.1"/>
</dbReference>
<comment type="caution">
    <text evidence="1">The sequence shown here is derived from an EMBL/GenBank/DDBJ whole genome shotgun (WGS) entry which is preliminary data.</text>
</comment>
<reference evidence="2" key="1">
    <citation type="journal article" date="2019" name="Int. J. Syst. Evol. Microbiol.">
        <title>The Global Catalogue of Microorganisms (GCM) 10K type strain sequencing project: providing services to taxonomists for standard genome sequencing and annotation.</title>
        <authorList>
            <consortium name="The Broad Institute Genomics Platform"/>
            <consortium name="The Broad Institute Genome Sequencing Center for Infectious Disease"/>
            <person name="Wu L."/>
            <person name="Ma J."/>
        </authorList>
    </citation>
    <scope>NUCLEOTIDE SEQUENCE [LARGE SCALE GENOMIC DNA]</scope>
    <source>
        <strain evidence="2">CCUG 62114</strain>
    </source>
</reference>
<name>A0ABW3I2T6_9FLAO</name>
<dbReference type="Proteomes" id="UP001596997">
    <property type="component" value="Unassembled WGS sequence"/>
</dbReference>
<gene>
    <name evidence="1" type="ORF">ACFQ1O_09225</name>
</gene>
<organism evidence="1 2">
    <name type="scientific">Pseudofulvibacter geojedonensis</name>
    <dbReference type="NCBI Taxonomy" id="1123758"/>
    <lineage>
        <taxon>Bacteria</taxon>
        <taxon>Pseudomonadati</taxon>
        <taxon>Bacteroidota</taxon>
        <taxon>Flavobacteriia</taxon>
        <taxon>Flavobacteriales</taxon>
        <taxon>Flavobacteriaceae</taxon>
        <taxon>Pseudofulvibacter</taxon>
    </lineage>
</organism>
<accession>A0ABW3I2T6</accession>
<keyword evidence="2" id="KW-1185">Reference proteome</keyword>
<protein>
    <submittedName>
        <fullName evidence="1">Uncharacterized protein</fullName>
    </submittedName>
</protein>
<evidence type="ECO:0000313" key="1">
    <source>
        <dbReference type="EMBL" id="MFD0964184.1"/>
    </source>
</evidence>
<dbReference type="EMBL" id="JBHTJM010000008">
    <property type="protein sequence ID" value="MFD0964184.1"/>
    <property type="molecule type" value="Genomic_DNA"/>
</dbReference>
<evidence type="ECO:0000313" key="2">
    <source>
        <dbReference type="Proteomes" id="UP001596997"/>
    </source>
</evidence>
<proteinExistence type="predicted"/>
<sequence>MKNNIALIFIGLVFSFTLSFGQNKAKDEAYNLIANDVCKMIKKEDFSSMSLKQKEVKLGLFMIQSYGKHKKTNKYLKNTKFDDMSLLGEEIGVKMAEICGVEFVSLFSGDELENLVDEDVVDSTDKTSDEVITFEAIFISVHNDAVSYIKVLDDFNKEHNILILNDFEGGKLLKKENIKKKFKVSYEEYSLYDLSEQGYTNKKVLKSIEL</sequence>